<dbReference type="InterPro" id="IPR006156">
    <property type="entry name" value="Dihydroneopterin_aldolase"/>
</dbReference>
<evidence type="ECO:0000256" key="1">
    <source>
        <dbReference type="ARBA" id="ARBA00001353"/>
    </source>
</evidence>
<feature type="domain" description="Dihydroneopterin aldolase/epimerase" evidence="7">
    <location>
        <begin position="7"/>
        <end position="119"/>
    </location>
</feature>
<reference evidence="8 9" key="1">
    <citation type="journal article" date="2019" name="Int. J. Syst. Evol. Microbiol.">
        <title>The Global Catalogue of Microorganisms (GCM) 10K type strain sequencing project: providing services to taxonomists for standard genome sequencing and annotation.</title>
        <authorList>
            <consortium name="The Broad Institute Genomics Platform"/>
            <consortium name="The Broad Institute Genome Sequencing Center for Infectious Disease"/>
            <person name="Wu L."/>
            <person name="Ma J."/>
        </authorList>
    </citation>
    <scope>NUCLEOTIDE SEQUENCE [LARGE SCALE GENOMIC DNA]</scope>
    <source>
        <strain evidence="8 9">JCM 10671</strain>
    </source>
</reference>
<comment type="pathway">
    <text evidence="2 6">Cofactor biosynthesis; tetrahydrofolate biosynthesis; 2-amino-4-hydroxy-6-hydroxymethyl-7,8-dihydropteridine diphosphate from 7,8-dihydroneopterin triphosphate: step 3/4.</text>
</comment>
<keyword evidence="5 6" id="KW-0456">Lyase</keyword>
<keyword evidence="4 6" id="KW-0289">Folate biosynthesis</keyword>
<accession>A0ABN1GWF1</accession>
<dbReference type="PANTHER" id="PTHR42844:SF1">
    <property type="entry name" value="DIHYDRONEOPTERIN ALDOLASE 1-RELATED"/>
    <property type="match status" value="1"/>
</dbReference>
<keyword evidence="9" id="KW-1185">Reference proteome</keyword>
<dbReference type="NCBIfam" id="TIGR00526">
    <property type="entry name" value="folB_dom"/>
    <property type="match status" value="1"/>
</dbReference>
<protein>
    <recommendedName>
        <fullName evidence="6">7,8-dihydroneopterin aldolase</fullName>
        <ecNumber evidence="6">4.1.2.25</ecNumber>
    </recommendedName>
</protein>
<dbReference type="EMBL" id="BAAAHE010000020">
    <property type="protein sequence ID" value="GAA0621751.1"/>
    <property type="molecule type" value="Genomic_DNA"/>
</dbReference>
<dbReference type="SUPFAM" id="SSF55620">
    <property type="entry name" value="Tetrahydrobiopterin biosynthesis enzymes-like"/>
    <property type="match status" value="1"/>
</dbReference>
<dbReference type="Pfam" id="PF02152">
    <property type="entry name" value="FolB"/>
    <property type="match status" value="1"/>
</dbReference>
<dbReference type="InterPro" id="IPR006157">
    <property type="entry name" value="FolB_dom"/>
</dbReference>
<evidence type="ECO:0000256" key="3">
    <source>
        <dbReference type="ARBA" id="ARBA00005708"/>
    </source>
</evidence>
<dbReference type="PANTHER" id="PTHR42844">
    <property type="entry name" value="DIHYDRONEOPTERIN ALDOLASE 1-RELATED"/>
    <property type="match status" value="1"/>
</dbReference>
<evidence type="ECO:0000256" key="5">
    <source>
        <dbReference type="ARBA" id="ARBA00023239"/>
    </source>
</evidence>
<dbReference type="EC" id="4.1.2.25" evidence="6"/>
<comment type="similarity">
    <text evidence="3 6">Belongs to the DHNA family.</text>
</comment>
<comment type="function">
    <text evidence="6">Catalyzes the conversion of 7,8-dihydroneopterin to 6-hydroxymethyl-7,8-dihydropterin.</text>
</comment>
<evidence type="ECO:0000256" key="2">
    <source>
        <dbReference type="ARBA" id="ARBA00005013"/>
    </source>
</evidence>
<evidence type="ECO:0000256" key="4">
    <source>
        <dbReference type="ARBA" id="ARBA00022909"/>
    </source>
</evidence>
<dbReference type="Gene3D" id="3.30.1130.10">
    <property type="match status" value="1"/>
</dbReference>
<organism evidence="8 9">
    <name type="scientific">Sporichthya brevicatena</name>
    <dbReference type="NCBI Taxonomy" id="171442"/>
    <lineage>
        <taxon>Bacteria</taxon>
        <taxon>Bacillati</taxon>
        <taxon>Actinomycetota</taxon>
        <taxon>Actinomycetes</taxon>
        <taxon>Sporichthyales</taxon>
        <taxon>Sporichthyaceae</taxon>
        <taxon>Sporichthya</taxon>
    </lineage>
</organism>
<evidence type="ECO:0000256" key="6">
    <source>
        <dbReference type="RuleBase" id="RU362079"/>
    </source>
</evidence>
<comment type="catalytic activity">
    <reaction evidence="1 6">
        <text>7,8-dihydroneopterin = 6-hydroxymethyl-7,8-dihydropterin + glycolaldehyde</text>
        <dbReference type="Rhea" id="RHEA:10540"/>
        <dbReference type="ChEBI" id="CHEBI:17001"/>
        <dbReference type="ChEBI" id="CHEBI:17071"/>
        <dbReference type="ChEBI" id="CHEBI:44841"/>
        <dbReference type="EC" id="4.1.2.25"/>
    </reaction>
</comment>
<dbReference type="NCBIfam" id="TIGR00525">
    <property type="entry name" value="folB"/>
    <property type="match status" value="1"/>
</dbReference>
<evidence type="ECO:0000259" key="7">
    <source>
        <dbReference type="SMART" id="SM00905"/>
    </source>
</evidence>
<comment type="caution">
    <text evidence="8">The sequence shown here is derived from an EMBL/GenBank/DDBJ whole genome shotgun (WGS) entry which is preliminary data.</text>
</comment>
<dbReference type="SMART" id="SM00905">
    <property type="entry name" value="FolB"/>
    <property type="match status" value="1"/>
</dbReference>
<name>A0ABN1GWF1_9ACTN</name>
<proteinExistence type="inferred from homology"/>
<dbReference type="Proteomes" id="UP001500957">
    <property type="component" value="Unassembled WGS sequence"/>
</dbReference>
<dbReference type="InterPro" id="IPR043133">
    <property type="entry name" value="GTP-CH-I_C/QueF"/>
</dbReference>
<gene>
    <name evidence="8" type="primary">folB</name>
    <name evidence="8" type="ORF">GCM10009547_25630</name>
</gene>
<evidence type="ECO:0000313" key="9">
    <source>
        <dbReference type="Proteomes" id="UP001500957"/>
    </source>
</evidence>
<dbReference type="RefSeq" id="WP_344605286.1">
    <property type="nucleotide sequence ID" value="NZ_BAAAHE010000020.1"/>
</dbReference>
<sequence>MQQLDRIALRGLRGFGRHGVLPSERANGQPFLVDVELGVDTRRAAKSDDLSDTVDYAGLADRVVALVEGEPVNLIETLAERIAAMCLEDPGVEQVQITVHKPEAPVSVAFEDVSVTIMRSRS</sequence>
<evidence type="ECO:0000313" key="8">
    <source>
        <dbReference type="EMBL" id="GAA0621751.1"/>
    </source>
</evidence>
<dbReference type="CDD" id="cd00534">
    <property type="entry name" value="DHNA_DHNTPE"/>
    <property type="match status" value="1"/>
</dbReference>